<dbReference type="AlphaFoldDB" id="A7SAU4"/>
<dbReference type="eggNOG" id="KOG1075">
    <property type="taxonomic scope" value="Eukaryota"/>
</dbReference>
<dbReference type="Proteomes" id="UP000001593">
    <property type="component" value="Unassembled WGS sequence"/>
</dbReference>
<dbReference type="HOGENOM" id="CLU_118269_3_0_1"/>
<evidence type="ECO:0000313" key="1">
    <source>
        <dbReference type="EMBL" id="EDO39184.1"/>
    </source>
</evidence>
<dbReference type="PANTHER" id="PTHR47510:SF3">
    <property type="entry name" value="ENDO_EXONUCLEASE_PHOSPHATASE DOMAIN-CONTAINING PROTEIN"/>
    <property type="match status" value="1"/>
</dbReference>
<dbReference type="STRING" id="45351.A7SAU4"/>
<accession>A7SAU4</accession>
<protein>
    <recommendedName>
        <fullName evidence="3">Reverse transcriptase</fullName>
    </recommendedName>
</protein>
<sequence>LASVDPRKARGPDNIPSAVQKICADELAPSLCVLFNKSLELGKLPAEWKKSLIVPIFKKNRKERVENYRPISLLSVTSKVLERCIFSHMIHHVSQFLSNSPSF</sequence>
<reference evidence="1 2" key="1">
    <citation type="journal article" date="2007" name="Science">
        <title>Sea anemone genome reveals ancestral eumetazoan gene repertoire and genomic organization.</title>
        <authorList>
            <person name="Putnam N.H."/>
            <person name="Srivastava M."/>
            <person name="Hellsten U."/>
            <person name="Dirks B."/>
            <person name="Chapman J."/>
            <person name="Salamov A."/>
            <person name="Terry A."/>
            <person name="Shapiro H."/>
            <person name="Lindquist E."/>
            <person name="Kapitonov V.V."/>
            <person name="Jurka J."/>
            <person name="Genikhovich G."/>
            <person name="Grigoriev I.V."/>
            <person name="Lucas S.M."/>
            <person name="Steele R.E."/>
            <person name="Finnerty J.R."/>
            <person name="Technau U."/>
            <person name="Martindale M.Q."/>
            <person name="Rokhsar D.S."/>
        </authorList>
    </citation>
    <scope>NUCLEOTIDE SEQUENCE [LARGE SCALE GENOMIC DNA]</scope>
    <source>
        <strain evidence="2">CH2 X CH6</strain>
    </source>
</reference>
<dbReference type="InParanoid" id="A7SAU4"/>
<feature type="non-terminal residue" evidence="1">
    <location>
        <position position="1"/>
    </location>
</feature>
<evidence type="ECO:0000313" key="2">
    <source>
        <dbReference type="Proteomes" id="UP000001593"/>
    </source>
</evidence>
<gene>
    <name evidence="1" type="ORF">NEMVEDRAFT_v1g111441</name>
</gene>
<keyword evidence="2" id="KW-1185">Reference proteome</keyword>
<evidence type="ECO:0008006" key="3">
    <source>
        <dbReference type="Google" id="ProtNLM"/>
    </source>
</evidence>
<dbReference type="OMA" id="QKICADE"/>
<organism evidence="1 2">
    <name type="scientific">Nematostella vectensis</name>
    <name type="common">Starlet sea anemone</name>
    <dbReference type="NCBI Taxonomy" id="45351"/>
    <lineage>
        <taxon>Eukaryota</taxon>
        <taxon>Metazoa</taxon>
        <taxon>Cnidaria</taxon>
        <taxon>Anthozoa</taxon>
        <taxon>Hexacorallia</taxon>
        <taxon>Actiniaria</taxon>
        <taxon>Edwardsiidae</taxon>
        <taxon>Nematostella</taxon>
    </lineage>
</organism>
<dbReference type="PhylomeDB" id="A7SAU4"/>
<proteinExistence type="predicted"/>
<dbReference type="PANTHER" id="PTHR47510">
    <property type="entry name" value="REVERSE TRANSCRIPTASE DOMAIN-CONTAINING PROTEIN"/>
    <property type="match status" value="1"/>
</dbReference>
<dbReference type="EMBL" id="DS469611">
    <property type="protein sequence ID" value="EDO39184.1"/>
    <property type="molecule type" value="Genomic_DNA"/>
</dbReference>
<name>A7SAU4_NEMVE</name>